<gene>
    <name evidence="4" type="ORF">G6O67_002625</name>
</gene>
<dbReference type="SUPFAM" id="SSF53448">
    <property type="entry name" value="Nucleotide-diphospho-sugar transferases"/>
    <property type="match status" value="1"/>
</dbReference>
<feature type="compositionally biased region" description="Low complexity" evidence="1">
    <location>
        <begin position="155"/>
        <end position="174"/>
    </location>
</feature>
<keyword evidence="2" id="KW-0812">Transmembrane</keyword>
<keyword evidence="2" id="KW-1133">Transmembrane helix</keyword>
<dbReference type="Pfam" id="PF13632">
    <property type="entry name" value="Glyco_trans_2_3"/>
    <property type="match status" value="1"/>
</dbReference>
<protein>
    <recommendedName>
        <fullName evidence="3">Glycosyltransferase 2-like domain-containing protein</fullName>
    </recommendedName>
</protein>
<keyword evidence="5" id="KW-1185">Reference proteome</keyword>
<accession>A0A8H4PUM6</accession>
<evidence type="ECO:0000259" key="3">
    <source>
        <dbReference type="Pfam" id="PF13632"/>
    </source>
</evidence>
<dbReference type="PANTHER" id="PTHR36851">
    <property type="entry name" value="UNNAMED PRODUCT"/>
    <property type="match status" value="1"/>
</dbReference>
<evidence type="ECO:0000313" key="4">
    <source>
        <dbReference type="EMBL" id="KAF4510757.1"/>
    </source>
</evidence>
<proteinExistence type="predicted"/>
<evidence type="ECO:0000313" key="5">
    <source>
        <dbReference type="Proteomes" id="UP000557566"/>
    </source>
</evidence>
<dbReference type="PANTHER" id="PTHR36851:SF1">
    <property type="entry name" value="GLYCO_TRANS_2-LIKE DOMAIN-CONTAINING PROTEIN"/>
    <property type="match status" value="1"/>
</dbReference>
<reference evidence="4 5" key="1">
    <citation type="journal article" date="2020" name="Genome Biol. Evol.">
        <title>A new high-quality draft genome assembly of the Chinese cordyceps Ophiocordyceps sinensis.</title>
        <authorList>
            <person name="Shu R."/>
            <person name="Zhang J."/>
            <person name="Meng Q."/>
            <person name="Zhang H."/>
            <person name="Zhou G."/>
            <person name="Li M."/>
            <person name="Wu P."/>
            <person name="Zhao Y."/>
            <person name="Chen C."/>
            <person name="Qin Q."/>
        </authorList>
    </citation>
    <scope>NUCLEOTIDE SEQUENCE [LARGE SCALE GENOMIC DNA]</scope>
    <source>
        <strain evidence="4 5">IOZ07</strain>
    </source>
</reference>
<dbReference type="EMBL" id="JAAVMX010000003">
    <property type="protein sequence ID" value="KAF4510757.1"/>
    <property type="molecule type" value="Genomic_DNA"/>
</dbReference>
<feature type="region of interest" description="Disordered" evidence="1">
    <location>
        <begin position="154"/>
        <end position="182"/>
    </location>
</feature>
<dbReference type="InterPro" id="IPR001173">
    <property type="entry name" value="Glyco_trans_2-like"/>
</dbReference>
<dbReference type="AlphaFoldDB" id="A0A8H4PUM6"/>
<comment type="caution">
    <text evidence="4">The sequence shown here is derived from an EMBL/GenBank/DDBJ whole genome shotgun (WGS) entry which is preliminary data.</text>
</comment>
<dbReference type="OrthoDB" id="5819478at2759"/>
<evidence type="ECO:0000256" key="2">
    <source>
        <dbReference type="SAM" id="Phobius"/>
    </source>
</evidence>
<dbReference type="InterPro" id="IPR029044">
    <property type="entry name" value="Nucleotide-diphossugar_trans"/>
</dbReference>
<keyword evidence="2" id="KW-0472">Membrane</keyword>
<feature type="transmembrane region" description="Helical" evidence="2">
    <location>
        <begin position="98"/>
        <end position="119"/>
    </location>
</feature>
<name>A0A8H4PUM6_9HYPO</name>
<feature type="transmembrane region" description="Helical" evidence="2">
    <location>
        <begin position="583"/>
        <end position="605"/>
    </location>
</feature>
<feature type="domain" description="Glycosyltransferase 2-like" evidence="3">
    <location>
        <begin position="308"/>
        <end position="581"/>
    </location>
</feature>
<dbReference type="Proteomes" id="UP000557566">
    <property type="component" value="Unassembled WGS sequence"/>
</dbReference>
<organism evidence="4 5">
    <name type="scientific">Ophiocordyceps sinensis</name>
    <dbReference type="NCBI Taxonomy" id="72228"/>
    <lineage>
        <taxon>Eukaryota</taxon>
        <taxon>Fungi</taxon>
        <taxon>Dikarya</taxon>
        <taxon>Ascomycota</taxon>
        <taxon>Pezizomycotina</taxon>
        <taxon>Sordariomycetes</taxon>
        <taxon>Hypocreomycetidae</taxon>
        <taxon>Hypocreales</taxon>
        <taxon>Ophiocordycipitaceae</taxon>
        <taxon>Ophiocordyceps</taxon>
    </lineage>
</organism>
<evidence type="ECO:0000256" key="1">
    <source>
        <dbReference type="SAM" id="MobiDB-lite"/>
    </source>
</evidence>
<feature type="transmembrane region" description="Helical" evidence="2">
    <location>
        <begin position="553"/>
        <end position="571"/>
    </location>
</feature>
<feature type="transmembrane region" description="Helical" evidence="2">
    <location>
        <begin position="53"/>
        <end position="69"/>
    </location>
</feature>
<sequence>MSTAQMGLFSSSFVPDDARRASTRQVDSCCFEGATTSQSPATMSLFAWCSRRAGGLSMLALLGLCYWVISQESTLQRHGFKSERPGAPGASYSSTSGAGIWTFVFAYYCLLIHVLVFLFPLRACWSVWDITQALRRSAQTKALENFKMGLRRRGSSTSISSSETLTSDTLTSDSNAYSSTVSEASDVEPELYTDNADADRDPVIHAIIIPNYKEEMDTLKETLDVLASHPQAHLSYDIYLGMEQREANGESKALALIQEFVKKFRSIDYALHPADIPGESAGKGSNLGWAARKLSAKYSMAVRKNVLVTGIDADSHLSPRYFANITLMHLSHPETASTTLYAAPIVFDRNAHGVPAIVRVADILWCAAGISGLYRGSSIAPPTSVYSLPLELVDRVGGWDCDAEAIGEDLHMYLKCFFALNGNLTCRTVLSPVSQSNVTGGGKGGIRGTIVDMQARYKQALRHMWGALDTGFALRKAVEMWQERKHTSRGFRPLHRSHGDSPNCYFPVNQLSEGSLEQPSESGVFSDVTHDTLKEPHWEHIFYLFHRLFEAHFLPVHMTILVLASALYVWVTDGTDDANNLGWIFTLCNILRTLGFMEVACYLFLYESFHRICVKTREREMTKAGLADGMCFSHRSIRKNLLDYVLVPLVAPIYGAIPCAQAEISHFWTVDLVYTVSKKVTRQRARSFTAVDDLA</sequence>